<name>A0A0L0W936_GOTPU</name>
<organism evidence="1 2">
    <name type="scientific">Gottschalkia purinilytica</name>
    <name type="common">Clostridium purinilyticum</name>
    <dbReference type="NCBI Taxonomy" id="1503"/>
    <lineage>
        <taxon>Bacteria</taxon>
        <taxon>Bacillati</taxon>
        <taxon>Bacillota</taxon>
        <taxon>Tissierellia</taxon>
        <taxon>Tissierellales</taxon>
        <taxon>Gottschalkiaceae</taxon>
        <taxon>Gottschalkia</taxon>
    </lineage>
</organism>
<dbReference type="Proteomes" id="UP000037267">
    <property type="component" value="Unassembled WGS sequence"/>
</dbReference>
<evidence type="ECO:0000313" key="1">
    <source>
        <dbReference type="EMBL" id="KNF08063.1"/>
    </source>
</evidence>
<comment type="caution">
    <text evidence="1">The sequence shown here is derived from an EMBL/GenBank/DDBJ whole genome shotgun (WGS) entry which is preliminary data.</text>
</comment>
<dbReference type="EMBL" id="LGSS01000010">
    <property type="protein sequence ID" value="KNF08063.1"/>
    <property type="molecule type" value="Genomic_DNA"/>
</dbReference>
<dbReference type="AlphaFoldDB" id="A0A0L0W936"/>
<dbReference type="OrthoDB" id="2087821at2"/>
<gene>
    <name evidence="1" type="ORF">CLPU_10c01180</name>
</gene>
<accession>A0A0L0W936</accession>
<reference evidence="2" key="1">
    <citation type="submission" date="2015-07" db="EMBL/GenBank/DDBJ databases">
        <title>Draft genome sequence of the purine-degrading Gottschalkia purinilyticum DSM 1384 (formerly Clostridium purinilyticum).</title>
        <authorList>
            <person name="Poehlein A."/>
            <person name="Schiel-Bengelsdorf B."/>
            <person name="Bengelsdorf F.R."/>
            <person name="Daniel R."/>
            <person name="Duerre P."/>
        </authorList>
    </citation>
    <scope>NUCLEOTIDE SEQUENCE [LARGE SCALE GENOMIC DNA]</scope>
    <source>
        <strain evidence="2">DSM 1384</strain>
    </source>
</reference>
<proteinExistence type="predicted"/>
<protein>
    <submittedName>
        <fullName evidence="1">Uncharacterized protein</fullName>
    </submittedName>
</protein>
<sequence length="65" mass="7204">MSDNLTKSLEDIQNDNGITMKANIIDQINTNQQSNMTLSAYSVITQVCSTVKINNVDIEGENIEQ</sequence>
<keyword evidence="2" id="KW-1185">Reference proteome</keyword>
<dbReference type="STRING" id="1503.CLPU_10c01180"/>
<evidence type="ECO:0000313" key="2">
    <source>
        <dbReference type="Proteomes" id="UP000037267"/>
    </source>
</evidence>
<dbReference type="RefSeq" id="WP_050355709.1">
    <property type="nucleotide sequence ID" value="NZ_LGSS01000010.1"/>
</dbReference>